<dbReference type="InterPro" id="IPR001128">
    <property type="entry name" value="Cyt_P450"/>
</dbReference>
<reference evidence="8 9" key="1">
    <citation type="journal article" date="2021" name="Commun. Biol.">
        <title>The genome of Shorea leprosula (Dipterocarpaceae) highlights the ecological relevance of drought in aseasonal tropical rainforests.</title>
        <authorList>
            <person name="Ng K.K.S."/>
            <person name="Kobayashi M.J."/>
            <person name="Fawcett J.A."/>
            <person name="Hatakeyama M."/>
            <person name="Paape T."/>
            <person name="Ng C.H."/>
            <person name="Ang C.C."/>
            <person name="Tnah L.H."/>
            <person name="Lee C.T."/>
            <person name="Nishiyama T."/>
            <person name="Sese J."/>
            <person name="O'Brien M.J."/>
            <person name="Copetti D."/>
            <person name="Mohd Noor M.I."/>
            <person name="Ong R.C."/>
            <person name="Putra M."/>
            <person name="Sireger I.Z."/>
            <person name="Indrioko S."/>
            <person name="Kosugi Y."/>
            <person name="Izuno A."/>
            <person name="Isagi Y."/>
            <person name="Lee S.L."/>
            <person name="Shimizu K.K."/>
        </authorList>
    </citation>
    <scope>NUCLEOTIDE SEQUENCE [LARGE SCALE GENOMIC DNA]</scope>
    <source>
        <strain evidence="8">214</strain>
    </source>
</reference>
<evidence type="ECO:0000256" key="2">
    <source>
        <dbReference type="ARBA" id="ARBA00022723"/>
    </source>
</evidence>
<comment type="similarity">
    <text evidence="1 6">Belongs to the cytochrome P450 family.</text>
</comment>
<dbReference type="FunFam" id="1.10.630.10:FF:000007">
    <property type="entry name" value="Cytochrome P450 76C4"/>
    <property type="match status" value="1"/>
</dbReference>
<evidence type="ECO:0008006" key="10">
    <source>
        <dbReference type="Google" id="ProtNLM"/>
    </source>
</evidence>
<evidence type="ECO:0000256" key="3">
    <source>
        <dbReference type="ARBA" id="ARBA00023002"/>
    </source>
</evidence>
<dbReference type="InterPro" id="IPR036396">
    <property type="entry name" value="Cyt_P450_sf"/>
</dbReference>
<dbReference type="Gene3D" id="1.10.630.10">
    <property type="entry name" value="Cytochrome P450"/>
    <property type="match status" value="1"/>
</dbReference>
<evidence type="ECO:0000256" key="7">
    <source>
        <dbReference type="SAM" id="SignalP"/>
    </source>
</evidence>
<dbReference type="PRINTS" id="PR00463">
    <property type="entry name" value="EP450I"/>
</dbReference>
<proteinExistence type="inferred from homology"/>
<dbReference type="SUPFAM" id="SSF48264">
    <property type="entry name" value="Cytochrome P450"/>
    <property type="match status" value="1"/>
</dbReference>
<accession>A0AAV5I8N8</accession>
<sequence length="500" mass="56114">MNFFVSCLLFLLFIWVLAQVSSSIKGGSTTKSSQLPPGPRRIPIFGNLLDLGNEPHKSLADLAKTHGPIMSLKLGNLITVVVSSAAMAKEVLQKNDLILSNRITIDAIRALQHHEVGLPWIPVSPLWRNLRKVCNLHIFASQKLDANQSLRRKKIEQLLSSVQDSYRLGEAVDIGQEAFKTTVNLLSNTVFSIDLADSHSQRAQQFKKTVRSVLEEAGKPNLADYFPLLRKIDPQGVRRRMAIHFEMLLELFGKMYDKRVQLRRGQGFATTSDVLDTLIDIIEDKTEELNRRQTLHLFLVLFVAGTDTTASTLEWAMAELLHNPNVLLKARVELEEAIGKGRQVEESDMVRLPYLEAIIKETFRMHPPVPLLLPRRAGADAEICGFTVPEGAQVLVNAWAIGRDPSIWEKPNCFMPERFLGSEIDVKGRDFELIPFGGGRRICPGLPLALRMLHLMLGSLINCFEWKLEDGVTPENMNMEEKFGLTLQKAIPLRAIPIPA</sequence>
<keyword evidence="9" id="KW-1185">Reference proteome</keyword>
<organism evidence="8 9">
    <name type="scientific">Rubroshorea leprosula</name>
    <dbReference type="NCBI Taxonomy" id="152421"/>
    <lineage>
        <taxon>Eukaryota</taxon>
        <taxon>Viridiplantae</taxon>
        <taxon>Streptophyta</taxon>
        <taxon>Embryophyta</taxon>
        <taxon>Tracheophyta</taxon>
        <taxon>Spermatophyta</taxon>
        <taxon>Magnoliopsida</taxon>
        <taxon>eudicotyledons</taxon>
        <taxon>Gunneridae</taxon>
        <taxon>Pentapetalae</taxon>
        <taxon>rosids</taxon>
        <taxon>malvids</taxon>
        <taxon>Malvales</taxon>
        <taxon>Dipterocarpaceae</taxon>
        <taxon>Rubroshorea</taxon>
    </lineage>
</organism>
<evidence type="ECO:0000256" key="4">
    <source>
        <dbReference type="ARBA" id="ARBA00023004"/>
    </source>
</evidence>
<evidence type="ECO:0000256" key="1">
    <source>
        <dbReference type="ARBA" id="ARBA00010617"/>
    </source>
</evidence>
<keyword evidence="2 5" id="KW-0479">Metal-binding</keyword>
<dbReference type="GO" id="GO:0004497">
    <property type="term" value="F:monooxygenase activity"/>
    <property type="evidence" value="ECO:0007669"/>
    <property type="project" value="UniProtKB-KW"/>
</dbReference>
<feature type="chain" id="PRO_5043551481" description="Cytochrome P450" evidence="7">
    <location>
        <begin position="19"/>
        <end position="500"/>
    </location>
</feature>
<dbReference type="Proteomes" id="UP001054252">
    <property type="component" value="Unassembled WGS sequence"/>
</dbReference>
<keyword evidence="6" id="KW-0503">Monooxygenase</keyword>
<dbReference type="InterPro" id="IPR017972">
    <property type="entry name" value="Cyt_P450_CS"/>
</dbReference>
<dbReference type="InterPro" id="IPR002401">
    <property type="entry name" value="Cyt_P450_E_grp-I"/>
</dbReference>
<dbReference type="PROSITE" id="PS00086">
    <property type="entry name" value="CYTOCHROME_P450"/>
    <property type="match status" value="1"/>
</dbReference>
<evidence type="ECO:0000313" key="8">
    <source>
        <dbReference type="EMBL" id="GKU95405.1"/>
    </source>
</evidence>
<feature type="signal peptide" evidence="7">
    <location>
        <begin position="1"/>
        <end position="18"/>
    </location>
</feature>
<dbReference type="EMBL" id="BPVZ01000009">
    <property type="protein sequence ID" value="GKU95405.1"/>
    <property type="molecule type" value="Genomic_DNA"/>
</dbReference>
<dbReference type="AlphaFoldDB" id="A0AAV5I8N8"/>
<evidence type="ECO:0000256" key="6">
    <source>
        <dbReference type="RuleBase" id="RU000461"/>
    </source>
</evidence>
<dbReference type="CDD" id="cd11073">
    <property type="entry name" value="CYP76-like"/>
    <property type="match status" value="1"/>
</dbReference>
<feature type="binding site" description="axial binding residue" evidence="5">
    <location>
        <position position="443"/>
    </location>
    <ligand>
        <name>heme</name>
        <dbReference type="ChEBI" id="CHEBI:30413"/>
    </ligand>
    <ligandPart>
        <name>Fe</name>
        <dbReference type="ChEBI" id="CHEBI:18248"/>
    </ligandPart>
</feature>
<dbReference type="PRINTS" id="PR00385">
    <property type="entry name" value="P450"/>
</dbReference>
<dbReference type="Pfam" id="PF00067">
    <property type="entry name" value="p450"/>
    <property type="match status" value="1"/>
</dbReference>
<dbReference type="PANTHER" id="PTHR47950">
    <property type="entry name" value="CYTOCHROME P450, FAMILY 76, SUBFAMILY C, POLYPEPTIDE 5-RELATED"/>
    <property type="match status" value="1"/>
</dbReference>
<comment type="cofactor">
    <cofactor evidence="5">
        <name>heme</name>
        <dbReference type="ChEBI" id="CHEBI:30413"/>
    </cofactor>
</comment>
<evidence type="ECO:0000256" key="5">
    <source>
        <dbReference type="PIRSR" id="PIRSR602401-1"/>
    </source>
</evidence>
<name>A0AAV5I8N8_9ROSI</name>
<dbReference type="GO" id="GO:0020037">
    <property type="term" value="F:heme binding"/>
    <property type="evidence" value="ECO:0007669"/>
    <property type="project" value="InterPro"/>
</dbReference>
<protein>
    <recommendedName>
        <fullName evidence="10">Cytochrome P450</fullName>
    </recommendedName>
</protein>
<comment type="caution">
    <text evidence="8">The sequence shown here is derived from an EMBL/GenBank/DDBJ whole genome shotgun (WGS) entry which is preliminary data.</text>
</comment>
<dbReference type="GO" id="GO:0016705">
    <property type="term" value="F:oxidoreductase activity, acting on paired donors, with incorporation or reduction of molecular oxygen"/>
    <property type="evidence" value="ECO:0007669"/>
    <property type="project" value="InterPro"/>
</dbReference>
<keyword evidence="3 6" id="KW-0560">Oxidoreductase</keyword>
<gene>
    <name evidence="8" type="ORF">SLEP1_g8769</name>
</gene>
<dbReference type="PANTHER" id="PTHR47950:SF48">
    <property type="entry name" value="CYTOCHROME P450 FAMILY PROTEIN, EXPRESSED"/>
    <property type="match status" value="1"/>
</dbReference>
<evidence type="ECO:0000313" key="9">
    <source>
        <dbReference type="Proteomes" id="UP001054252"/>
    </source>
</evidence>
<keyword evidence="4 5" id="KW-0408">Iron</keyword>
<keyword evidence="7" id="KW-0732">Signal</keyword>
<keyword evidence="5 6" id="KW-0349">Heme</keyword>
<dbReference type="GO" id="GO:0005506">
    <property type="term" value="F:iron ion binding"/>
    <property type="evidence" value="ECO:0007669"/>
    <property type="project" value="InterPro"/>
</dbReference>